<evidence type="ECO:0000313" key="2">
    <source>
        <dbReference type="Proteomes" id="UP000789738"/>
    </source>
</evidence>
<comment type="caution">
    <text evidence="1">The sequence shown here is derived from an EMBL/GenBank/DDBJ whole genome shotgun (WGS) entry which is preliminary data.</text>
</comment>
<accession>A0AA86JCJ0</accession>
<name>A0AA86JCJ0_9CLOT</name>
<dbReference type="Proteomes" id="UP000789738">
    <property type="component" value="Unassembled WGS sequence"/>
</dbReference>
<gene>
    <name evidence="1" type="ORF">CNEO_40639</name>
</gene>
<organism evidence="1 2">
    <name type="scientific">Clostridium neonatale</name>
    <dbReference type="NCBI Taxonomy" id="137838"/>
    <lineage>
        <taxon>Bacteria</taxon>
        <taxon>Bacillati</taxon>
        <taxon>Bacillota</taxon>
        <taxon>Clostridia</taxon>
        <taxon>Eubacteriales</taxon>
        <taxon>Clostridiaceae</taxon>
        <taxon>Clostridium</taxon>
    </lineage>
</organism>
<dbReference type="EMBL" id="CAKJVE010000004">
    <property type="protein sequence ID" value="CAG9703466.1"/>
    <property type="molecule type" value="Genomic_DNA"/>
</dbReference>
<proteinExistence type="predicted"/>
<reference evidence="1" key="1">
    <citation type="submission" date="2021-10" db="EMBL/GenBank/DDBJ databases">
        <authorList>
            <person name="Mesa V."/>
        </authorList>
    </citation>
    <scope>NUCLEOTIDE SEQUENCE</scope>
    <source>
        <strain evidence="1">CC3_PB</strain>
    </source>
</reference>
<sequence length="53" mass="6421">MNILNKIMQKIKYNTQLGGDYHETENFIIYMYAVTYNQYNSGFSKRKGDYCFY</sequence>
<dbReference type="AlphaFoldDB" id="A0AA86JCJ0"/>
<protein>
    <submittedName>
        <fullName evidence="1">Uncharacterized protein</fullName>
    </submittedName>
</protein>
<evidence type="ECO:0000313" key="1">
    <source>
        <dbReference type="EMBL" id="CAG9703466.1"/>
    </source>
</evidence>